<evidence type="ECO:0000313" key="2">
    <source>
        <dbReference type="Proteomes" id="UP001075354"/>
    </source>
</evidence>
<dbReference type="PANTHER" id="PTHR11439:SF483">
    <property type="entry name" value="PEPTIDE SYNTHASE GLIP-LIKE, PUTATIVE (AFU_ORTHOLOGUE AFUA_3G12920)-RELATED"/>
    <property type="match status" value="1"/>
</dbReference>
<dbReference type="AlphaFoldDB" id="A0AAV7WZV4"/>
<protein>
    <submittedName>
        <fullName evidence="1">Uncharacterized protein</fullName>
    </submittedName>
</protein>
<accession>A0AAV7WZV4</accession>
<organism evidence="1 2">
    <name type="scientific">Megalurothrips usitatus</name>
    <name type="common">bean blossom thrips</name>
    <dbReference type="NCBI Taxonomy" id="439358"/>
    <lineage>
        <taxon>Eukaryota</taxon>
        <taxon>Metazoa</taxon>
        <taxon>Ecdysozoa</taxon>
        <taxon>Arthropoda</taxon>
        <taxon>Hexapoda</taxon>
        <taxon>Insecta</taxon>
        <taxon>Pterygota</taxon>
        <taxon>Neoptera</taxon>
        <taxon>Paraneoptera</taxon>
        <taxon>Thysanoptera</taxon>
        <taxon>Terebrantia</taxon>
        <taxon>Thripoidea</taxon>
        <taxon>Thripidae</taxon>
        <taxon>Megalurothrips</taxon>
    </lineage>
</organism>
<dbReference type="Proteomes" id="UP001075354">
    <property type="component" value="Unassembled WGS sequence"/>
</dbReference>
<name>A0AAV7WZV4_9NEOP</name>
<dbReference type="EMBL" id="JAPTSV010000748">
    <property type="protein sequence ID" value="KAJ1519163.1"/>
    <property type="molecule type" value="Genomic_DNA"/>
</dbReference>
<keyword evidence="2" id="KW-1185">Reference proteome</keyword>
<reference evidence="1" key="1">
    <citation type="submission" date="2022-12" db="EMBL/GenBank/DDBJ databases">
        <title>Chromosome-level genome assembly of the bean flower thrips Megalurothrips usitatus.</title>
        <authorList>
            <person name="Ma L."/>
            <person name="Liu Q."/>
            <person name="Li H."/>
            <person name="Cai W."/>
        </authorList>
    </citation>
    <scope>NUCLEOTIDE SEQUENCE</scope>
    <source>
        <strain evidence="1">Cailab_2022a</strain>
    </source>
</reference>
<proteinExistence type="predicted"/>
<dbReference type="PANTHER" id="PTHR11439">
    <property type="entry name" value="GAG-POL-RELATED RETROTRANSPOSON"/>
    <property type="match status" value="1"/>
</dbReference>
<sequence>MLDCRPHPTPMEVKRTILEVEKTELPNHKTSFPYREAIGSLLYLTCKTRPDLSFAVNFCSKFVENPSDENISDLKRILRYLKGTVKHGIFFHANCDTDKVVKIQAYCDADYAGSGTLGKCKSTSGYVLFCAKGPIAWCSRRQGIVAQATSEAEYFAAADCCKEIQYVKGILQELICTNVPTSLYIDNQSSLKMIKAGQLNRKSKHIQVRYFYLSESYDQGLFSLEYCPSEDNIADIFTKPLGNIKFLKQKEHLCKTPSSELPAK</sequence>
<evidence type="ECO:0000313" key="1">
    <source>
        <dbReference type="EMBL" id="KAJ1519163.1"/>
    </source>
</evidence>
<gene>
    <name evidence="1" type="ORF">ONE63_011237</name>
</gene>
<dbReference type="CDD" id="cd09272">
    <property type="entry name" value="RNase_HI_RT_Ty1"/>
    <property type="match status" value="1"/>
</dbReference>
<comment type="caution">
    <text evidence="1">The sequence shown here is derived from an EMBL/GenBank/DDBJ whole genome shotgun (WGS) entry which is preliminary data.</text>
</comment>